<dbReference type="Ensembl" id="ENSCSAVT00000009689.1">
    <property type="protein sequence ID" value="ENSCSAVP00000009572.1"/>
    <property type="gene ID" value="ENSCSAVG00000005621.1"/>
</dbReference>
<evidence type="ECO:0000256" key="1">
    <source>
        <dbReference type="SAM" id="MobiDB-lite"/>
    </source>
</evidence>
<feature type="compositionally biased region" description="Polar residues" evidence="1">
    <location>
        <begin position="1"/>
        <end position="17"/>
    </location>
</feature>
<protein>
    <submittedName>
        <fullName evidence="2">Uncharacterized protein</fullName>
    </submittedName>
</protein>
<reference evidence="2" key="2">
    <citation type="submission" date="2025-08" db="UniProtKB">
        <authorList>
            <consortium name="Ensembl"/>
        </authorList>
    </citation>
    <scope>IDENTIFICATION</scope>
</reference>
<sequence>MDVTTIPVTVNGTQNGTPGPHAEEMNNLCEEEQNKKDAEYQLDLLSDFIDNGEDGDEEED</sequence>
<organism evidence="2 3">
    <name type="scientific">Ciona savignyi</name>
    <name type="common">Pacific transparent sea squirt</name>
    <dbReference type="NCBI Taxonomy" id="51511"/>
    <lineage>
        <taxon>Eukaryota</taxon>
        <taxon>Metazoa</taxon>
        <taxon>Chordata</taxon>
        <taxon>Tunicata</taxon>
        <taxon>Ascidiacea</taxon>
        <taxon>Phlebobranchia</taxon>
        <taxon>Cionidae</taxon>
        <taxon>Ciona</taxon>
    </lineage>
</organism>
<keyword evidence="3" id="KW-1185">Reference proteome</keyword>
<dbReference type="Proteomes" id="UP000007875">
    <property type="component" value="Unassembled WGS sequence"/>
</dbReference>
<dbReference type="AlphaFoldDB" id="H2YW61"/>
<reference evidence="2" key="3">
    <citation type="submission" date="2025-09" db="UniProtKB">
        <authorList>
            <consortium name="Ensembl"/>
        </authorList>
    </citation>
    <scope>IDENTIFICATION</scope>
</reference>
<evidence type="ECO:0000313" key="3">
    <source>
        <dbReference type="Proteomes" id="UP000007875"/>
    </source>
</evidence>
<reference evidence="3" key="1">
    <citation type="submission" date="2003-08" db="EMBL/GenBank/DDBJ databases">
        <authorList>
            <person name="Birren B."/>
            <person name="Nusbaum C."/>
            <person name="Abebe A."/>
            <person name="Abouelleil A."/>
            <person name="Adekoya E."/>
            <person name="Ait-zahra M."/>
            <person name="Allen N."/>
            <person name="Allen T."/>
            <person name="An P."/>
            <person name="Anderson M."/>
            <person name="Anderson S."/>
            <person name="Arachchi H."/>
            <person name="Armbruster J."/>
            <person name="Bachantsang P."/>
            <person name="Baldwin J."/>
            <person name="Barry A."/>
            <person name="Bayul T."/>
            <person name="Blitshsteyn B."/>
            <person name="Bloom T."/>
            <person name="Blye J."/>
            <person name="Boguslavskiy L."/>
            <person name="Borowsky M."/>
            <person name="Boukhgalter B."/>
            <person name="Brunache A."/>
            <person name="Butler J."/>
            <person name="Calixte N."/>
            <person name="Calvo S."/>
            <person name="Camarata J."/>
            <person name="Campo K."/>
            <person name="Chang J."/>
            <person name="Cheshatsang Y."/>
            <person name="Citroen M."/>
            <person name="Collymore A."/>
            <person name="Considine T."/>
            <person name="Cook A."/>
            <person name="Cooke P."/>
            <person name="Corum B."/>
            <person name="Cuomo C."/>
            <person name="David R."/>
            <person name="Dawoe T."/>
            <person name="Degray S."/>
            <person name="Dodge S."/>
            <person name="Dooley K."/>
            <person name="Dorje P."/>
            <person name="Dorjee K."/>
            <person name="Dorris L."/>
            <person name="Duffey N."/>
            <person name="Dupes A."/>
            <person name="Elkins T."/>
            <person name="Engels R."/>
            <person name="Erickson J."/>
            <person name="Farina A."/>
            <person name="Faro S."/>
            <person name="Ferreira P."/>
            <person name="Fischer H."/>
            <person name="Fitzgerald M."/>
            <person name="Foley K."/>
            <person name="Gage D."/>
            <person name="Galagan J."/>
            <person name="Gearin G."/>
            <person name="Gnerre S."/>
            <person name="Gnirke A."/>
            <person name="Goyette A."/>
            <person name="Graham J."/>
            <person name="Grandbois E."/>
            <person name="Gyaltsen K."/>
            <person name="Hafez N."/>
            <person name="Hagopian D."/>
            <person name="Hagos B."/>
            <person name="Hall J."/>
            <person name="Hatcher B."/>
            <person name="Heller A."/>
            <person name="Higgins H."/>
            <person name="Honan T."/>
            <person name="Horn A."/>
            <person name="Houde N."/>
            <person name="Hughes L."/>
            <person name="Hulme W."/>
            <person name="Husby E."/>
            <person name="Iliev I."/>
            <person name="Jaffe D."/>
            <person name="Jones C."/>
            <person name="Kamal M."/>
            <person name="Kamat A."/>
            <person name="Kamvysselis M."/>
            <person name="Karlsson E."/>
            <person name="Kells C."/>
            <person name="Kieu A."/>
            <person name="Kisner P."/>
            <person name="Kodira C."/>
            <person name="Kulbokas E."/>
            <person name="Labutti K."/>
            <person name="Lama D."/>
            <person name="Landers T."/>
            <person name="Leger J."/>
            <person name="Levine S."/>
            <person name="Lewis D."/>
            <person name="Lewis T."/>
            <person name="Lindblad-toh K."/>
            <person name="Liu X."/>
            <person name="Lokyitsang T."/>
            <person name="Lokyitsang Y."/>
            <person name="Lucien O."/>
            <person name="Lui A."/>
            <person name="Ma L.J."/>
            <person name="Mabbitt R."/>
            <person name="Macdonald J."/>
            <person name="Maclean C."/>
            <person name="Major J."/>
            <person name="Manning J."/>
            <person name="Marabella R."/>
            <person name="Maru K."/>
            <person name="Matthews C."/>
            <person name="Mauceli E."/>
            <person name="Mccarthy M."/>
            <person name="Mcdonough S."/>
            <person name="Mcghee T."/>
            <person name="Meldrim J."/>
            <person name="Meneus L."/>
            <person name="Mesirov J."/>
            <person name="Mihalev A."/>
            <person name="Mihova T."/>
            <person name="Mikkelsen T."/>
            <person name="Mlenga V."/>
            <person name="Moru K."/>
            <person name="Mozes J."/>
            <person name="Mulrain L."/>
            <person name="Munson G."/>
            <person name="Naylor J."/>
            <person name="Newes C."/>
            <person name="Nguyen C."/>
            <person name="Nguyen N."/>
            <person name="Nguyen T."/>
            <person name="Nicol R."/>
            <person name="Nielsen C."/>
            <person name="Nizzari M."/>
            <person name="Norbu C."/>
            <person name="Norbu N."/>
            <person name="O'donnell P."/>
            <person name="Okoawo O."/>
            <person name="O'leary S."/>
            <person name="Omotosho B."/>
            <person name="O'neill K."/>
            <person name="Osman S."/>
            <person name="Parker S."/>
            <person name="Perrin D."/>
            <person name="Phunkhang P."/>
            <person name="Piqani B."/>
            <person name="Purcell S."/>
            <person name="Rachupka T."/>
            <person name="Ramasamy U."/>
            <person name="Rameau R."/>
            <person name="Ray V."/>
            <person name="Raymond C."/>
            <person name="Retta R."/>
            <person name="Richardson S."/>
            <person name="Rise C."/>
            <person name="Rodriguez J."/>
            <person name="Rogers J."/>
            <person name="Rogov P."/>
            <person name="Rutman M."/>
            <person name="Schupbach R."/>
            <person name="Seaman C."/>
            <person name="Settipalli S."/>
            <person name="Sharpe T."/>
            <person name="Sheridan J."/>
            <person name="Sherpa N."/>
            <person name="Shi J."/>
            <person name="Smirnov S."/>
            <person name="Smith C."/>
            <person name="Sougnez C."/>
            <person name="Spencer B."/>
            <person name="Stalker J."/>
            <person name="Stange-thomann N."/>
            <person name="Stavropoulos S."/>
            <person name="Stetson K."/>
            <person name="Stone C."/>
            <person name="Stone S."/>
            <person name="Stubbs M."/>
            <person name="Talamas J."/>
            <person name="Tchuinga P."/>
            <person name="Tenzing P."/>
            <person name="Tesfaye S."/>
            <person name="Theodore J."/>
            <person name="Thoulutsang Y."/>
            <person name="Topham K."/>
            <person name="Towey S."/>
            <person name="Tsamla T."/>
            <person name="Tsomo N."/>
            <person name="Vallee D."/>
            <person name="Vassiliev H."/>
            <person name="Venkataraman V."/>
            <person name="Vinson J."/>
            <person name="Vo A."/>
            <person name="Wade C."/>
            <person name="Wang S."/>
            <person name="Wangchuk T."/>
            <person name="Wangdi T."/>
            <person name="Whittaker C."/>
            <person name="Wilkinson J."/>
            <person name="Wu Y."/>
            <person name="Wyman D."/>
            <person name="Yadav S."/>
            <person name="Yang S."/>
            <person name="Yang X."/>
            <person name="Yeager S."/>
            <person name="Yee E."/>
            <person name="Young G."/>
            <person name="Zainoun J."/>
            <person name="Zembeck L."/>
            <person name="Zimmer A."/>
            <person name="Zody M."/>
            <person name="Lander E."/>
        </authorList>
    </citation>
    <scope>NUCLEOTIDE SEQUENCE [LARGE SCALE GENOMIC DNA]</scope>
</reference>
<dbReference type="InParanoid" id="H2YW61"/>
<feature type="region of interest" description="Disordered" evidence="1">
    <location>
        <begin position="1"/>
        <end position="24"/>
    </location>
</feature>
<proteinExistence type="predicted"/>
<dbReference type="HOGENOM" id="CLU_2941036_0_0_1"/>
<accession>H2YW61</accession>
<evidence type="ECO:0000313" key="2">
    <source>
        <dbReference type="Ensembl" id="ENSCSAVP00000009572.1"/>
    </source>
</evidence>
<name>H2YW61_CIOSA</name>